<dbReference type="GO" id="GO:0005840">
    <property type="term" value="C:ribosome"/>
    <property type="evidence" value="ECO:0007669"/>
    <property type="project" value="InterPro"/>
</dbReference>
<dbReference type="InterPro" id="IPR056792">
    <property type="entry name" value="PRC_RimM"/>
</dbReference>
<dbReference type="InterPro" id="IPR002676">
    <property type="entry name" value="RimM_N"/>
</dbReference>
<evidence type="ECO:0000256" key="1">
    <source>
        <dbReference type="ARBA" id="ARBA00022490"/>
    </source>
</evidence>
<evidence type="ECO:0000259" key="7">
    <source>
        <dbReference type="Pfam" id="PF24986"/>
    </source>
</evidence>
<dbReference type="InterPro" id="IPR036976">
    <property type="entry name" value="RimM_N_sf"/>
</dbReference>
<reference evidence="8" key="1">
    <citation type="submission" date="2020-10" db="EMBL/GenBank/DDBJ databases">
        <title>Microbiome of the Black Sea water column analyzed by genome centric metagenomics.</title>
        <authorList>
            <person name="Cabello-Yeves P.J."/>
            <person name="Callieri C."/>
            <person name="Picazo A."/>
            <person name="Mehrshad M."/>
            <person name="Haro-Moreno J.M."/>
            <person name="Roda-Garcia J."/>
            <person name="Dzembekova N."/>
            <person name="Slabakova V."/>
            <person name="Slabakova N."/>
            <person name="Moncheva S."/>
            <person name="Rodriguez-Valera F."/>
        </authorList>
    </citation>
    <scope>NUCLEOTIDE SEQUENCE</scope>
    <source>
        <strain evidence="8">BS307-5m-G49</strain>
    </source>
</reference>
<name>A0A937LGH3_9GAMM</name>
<dbReference type="SUPFAM" id="SSF50346">
    <property type="entry name" value="PRC-barrel domain"/>
    <property type="match status" value="1"/>
</dbReference>
<keyword evidence="3 5" id="KW-0698">rRNA processing</keyword>
<dbReference type="PANTHER" id="PTHR33692:SF1">
    <property type="entry name" value="RIBOSOME MATURATION FACTOR RIMM"/>
    <property type="match status" value="1"/>
</dbReference>
<dbReference type="SUPFAM" id="SSF50447">
    <property type="entry name" value="Translation proteins"/>
    <property type="match status" value="1"/>
</dbReference>
<accession>A0A937LGH3</accession>
<feature type="domain" description="Ribosome maturation factor RimM PRC barrel" evidence="7">
    <location>
        <begin position="103"/>
        <end position="167"/>
    </location>
</feature>
<dbReference type="InterPro" id="IPR011961">
    <property type="entry name" value="RimM"/>
</dbReference>
<dbReference type="GO" id="GO:0042274">
    <property type="term" value="P:ribosomal small subunit biogenesis"/>
    <property type="evidence" value="ECO:0007669"/>
    <property type="project" value="UniProtKB-UniRule"/>
</dbReference>
<dbReference type="Pfam" id="PF01782">
    <property type="entry name" value="RimM"/>
    <property type="match status" value="1"/>
</dbReference>
<keyword evidence="4 5" id="KW-0143">Chaperone</keyword>
<evidence type="ECO:0000256" key="3">
    <source>
        <dbReference type="ARBA" id="ARBA00022552"/>
    </source>
</evidence>
<dbReference type="InterPro" id="IPR011033">
    <property type="entry name" value="PRC_barrel-like_sf"/>
</dbReference>
<dbReference type="EMBL" id="JADHQC010000005">
    <property type="protein sequence ID" value="MBL6811580.1"/>
    <property type="molecule type" value="Genomic_DNA"/>
</dbReference>
<dbReference type="InterPro" id="IPR009000">
    <property type="entry name" value="Transl_B-barrel_sf"/>
</dbReference>
<evidence type="ECO:0000313" key="8">
    <source>
        <dbReference type="EMBL" id="MBL6811580.1"/>
    </source>
</evidence>
<keyword evidence="1 5" id="KW-0963">Cytoplasm</keyword>
<dbReference type="GO" id="GO:0006364">
    <property type="term" value="P:rRNA processing"/>
    <property type="evidence" value="ECO:0007669"/>
    <property type="project" value="UniProtKB-UniRule"/>
</dbReference>
<dbReference type="GO" id="GO:0043022">
    <property type="term" value="F:ribosome binding"/>
    <property type="evidence" value="ECO:0007669"/>
    <property type="project" value="InterPro"/>
</dbReference>
<comment type="caution">
    <text evidence="8">The sequence shown here is derived from an EMBL/GenBank/DDBJ whole genome shotgun (WGS) entry which is preliminary data.</text>
</comment>
<protein>
    <recommendedName>
        <fullName evidence="5">Ribosome maturation factor RimM</fullName>
    </recommendedName>
</protein>
<comment type="subunit">
    <text evidence="5">Binds ribosomal protein uS19.</text>
</comment>
<evidence type="ECO:0000256" key="5">
    <source>
        <dbReference type="HAMAP-Rule" id="MF_00014"/>
    </source>
</evidence>
<keyword evidence="2 5" id="KW-0690">Ribosome biogenesis</keyword>
<comment type="similarity">
    <text evidence="5">Belongs to the RimM family.</text>
</comment>
<dbReference type="Gene3D" id="2.40.30.60">
    <property type="entry name" value="RimM"/>
    <property type="match status" value="1"/>
</dbReference>
<evidence type="ECO:0000256" key="4">
    <source>
        <dbReference type="ARBA" id="ARBA00023186"/>
    </source>
</evidence>
<dbReference type="PANTHER" id="PTHR33692">
    <property type="entry name" value="RIBOSOME MATURATION FACTOR RIMM"/>
    <property type="match status" value="1"/>
</dbReference>
<dbReference type="HAMAP" id="MF_00014">
    <property type="entry name" value="Ribosome_mat_RimM"/>
    <property type="match status" value="1"/>
</dbReference>
<evidence type="ECO:0000259" key="6">
    <source>
        <dbReference type="Pfam" id="PF01782"/>
    </source>
</evidence>
<dbReference type="Proteomes" id="UP000744438">
    <property type="component" value="Unassembled WGS sequence"/>
</dbReference>
<organism evidence="8 9">
    <name type="scientific">SAR86 cluster bacterium</name>
    <dbReference type="NCBI Taxonomy" id="2030880"/>
    <lineage>
        <taxon>Bacteria</taxon>
        <taxon>Pseudomonadati</taxon>
        <taxon>Pseudomonadota</taxon>
        <taxon>Gammaproteobacteria</taxon>
        <taxon>SAR86 cluster</taxon>
    </lineage>
</organism>
<comment type="domain">
    <text evidence="5">The PRC barrel domain binds ribosomal protein uS19.</text>
</comment>
<dbReference type="NCBIfam" id="TIGR02273">
    <property type="entry name" value="16S_RimM"/>
    <property type="match status" value="1"/>
</dbReference>
<gene>
    <name evidence="5 8" type="primary">rimM</name>
    <name evidence="8" type="ORF">ISQ63_01700</name>
</gene>
<comment type="subcellular location">
    <subcellularLocation>
        <location evidence="5">Cytoplasm</location>
    </subcellularLocation>
</comment>
<dbReference type="Pfam" id="PF24986">
    <property type="entry name" value="PRC_RimM"/>
    <property type="match status" value="1"/>
</dbReference>
<feature type="domain" description="RimM N-terminal" evidence="6">
    <location>
        <begin position="11"/>
        <end position="91"/>
    </location>
</feature>
<dbReference type="AlphaFoldDB" id="A0A937LGH3"/>
<evidence type="ECO:0000313" key="9">
    <source>
        <dbReference type="Proteomes" id="UP000744438"/>
    </source>
</evidence>
<dbReference type="GO" id="GO:0005737">
    <property type="term" value="C:cytoplasm"/>
    <property type="evidence" value="ECO:0007669"/>
    <property type="project" value="UniProtKB-SubCell"/>
</dbReference>
<dbReference type="Gene3D" id="2.30.30.240">
    <property type="entry name" value="PRC-barrel domain"/>
    <property type="match status" value="1"/>
</dbReference>
<proteinExistence type="inferred from homology"/>
<evidence type="ECO:0000256" key="2">
    <source>
        <dbReference type="ARBA" id="ARBA00022517"/>
    </source>
</evidence>
<comment type="function">
    <text evidence="5">An accessory protein needed during the final step in the assembly of 30S ribosomal subunit, possibly for assembly of the head region. Essential for efficient processing of 16S rRNA. May be needed both before and after RbfA during the maturation of 16S rRNA. It has affinity for free ribosomal 30S subunits but not for 70S ribosomes.</text>
</comment>
<sequence>MTYQDDDFILVGNFGRPIGLKGSIKLNSFTRPPENIKSYNSFFMKESSHFVELEVKKITTSGKNLIIFLDNCNSLEEAEETFKGREIFIPKLDLPETEDKFYWNDLIGLEVIIRSSEKILGKVHSLIETGSNDVLIIKNPNQEDILIPFIMKQVILEVTKKSIYVDWEI</sequence>